<dbReference type="Gene3D" id="3.60.10.10">
    <property type="entry name" value="Endonuclease/exonuclease/phosphatase"/>
    <property type="match status" value="1"/>
</dbReference>
<evidence type="ECO:0000259" key="4">
    <source>
        <dbReference type="PROSITE" id="PS50879"/>
    </source>
</evidence>
<dbReference type="PANTHER" id="PTHR19446">
    <property type="entry name" value="REVERSE TRANSCRIPTASES"/>
    <property type="match status" value="1"/>
</dbReference>
<name>A0ABY6L229_9ARAC</name>
<evidence type="ECO:0000256" key="2">
    <source>
        <dbReference type="SAM" id="Coils"/>
    </source>
</evidence>
<sequence>MDRSELSEETKNLFPMIEKLLENMSTFVSSKNLKLDQQRKLCTQIQSEMLDFLKILPENIQKVSYHTKMDDILKNQENIMENIQKNFEEKMGDLKKSTQELISENNALIEKKLKLFMEKSEKSYSEVLASSLPTVPTTMTQPKSSPKMVGKIVIESKLSENTNIVKFLKENISLSNLKIDRANAIPNKKGCTIELPTLENVNTMVQFINDNENLRSKLIPKVPKGRSPTIKILNVEEDFGKEQILDYFKESLNLTNADIKPFSVHKNRYNKYDWLLNIDSATFAQLKNKSTIENNLHRFRYGWRVIKWAEVFLNVGRGYIAVDHLIHHATQIDADCILLQEIPPDKCNSKLLSWHRIVSKNNKIISLINPRHRVFCSETTDFHIGLQISFPNDFKIQIYNCYVPPLDLSQDDSIFTNLLINLTDNVRKYSYNNIIMGDFNAHNSLFGGNITDSRGDSLYDFIFTNDLLLVSDPNTFTFDNNRTQSCIDFTFCSANILDNLEWQANPFSSLSDHIAILLKINCSPCKDLVFSRSIRYNVNINYYKKFINACRKHFLNFKCLDNLVITKNAIDRQVTLIEDNLKKICTSLVRKAGSHPPKKRYNPWWHYSLDILKRKTMALKRLFKRTVNNQDLRIYRFKNFQKTLALYKKQIRKFKNTYFRELFNKVSINNPFTSPFKIINKKICRPFTFNSFRKTDSSFTLTTEESFEYYINTKFGLDSGNIQTIKFIDKFSFKPITKTEIYSALKFMGTKKAPGPDGIMRNPLYYLNNLYPDILLNLYNSCLQIGYFLDNWKISKIIFLRKPKKDPSMLNSVRPISLLSIMGKILDKIIVNRTYYLFQNSSCLSSFQYGFRWGKSSVDIIDDIFSLVRENRHLKKHSIIVSLDIEGAFDNASYDLILQAAKNMNIPSYILNFYLSFLSNRKTYSEISPKSIAEPLKINKGCPQGSNSGPLLWLVLLDSIFYILKDLDTKLFAYADDLLLVCCENSRFKLEKICNNSLDLISIWLKKNRLGISVDKCSALYIAPPGLNKGLGKGGVRNPVIKINNSCIKFRNNVKILGFVVNRFLNWIDHVKYVKNKMGERGREIRKISTLNWGLSPAVIKRIYLAGFERAIVYGAKVWWGYGDNNKSLIKILRSTQRPFALAICRGYNTLSTDAALFLSGLIPIELVLNFESRVTCLNRPINILKIGPNSNVIDIPSLNYFCDPADCETINFTKELPTTNDLIIYTDGSKSENGVGAGWCATYDNIFICERSYILFYYNSVFQAENLAIFKALEWFEDNNKYKSVHIASDSLSSLLALNSPLSKTWTIMRTKLLINIIRQKNKLIRFYWVKSHIGTIGNEQADKLAKEAYQYPAPYQPIPIPKSYMKNLYKREILGLWQDLWDKSVNGRHLYKWLRFVNNRRILDKISVVVLDHLDDYAMVVQSWLKFSDDLKWRAVGRMEAGQSQVEVAKWLNVNKSVVSKIWKQFIETGTIKRKEGSGRKIKTATSEDRYLVVTAKRHREMTAIQLSNELSSATGTRISRHTVYRRLHESPLELVLGTSRLDS</sequence>
<dbReference type="SUPFAM" id="SSF53098">
    <property type="entry name" value="Ribonuclease H-like"/>
    <property type="match status" value="1"/>
</dbReference>
<dbReference type="SUPFAM" id="SSF56672">
    <property type="entry name" value="DNA/RNA polymerases"/>
    <property type="match status" value="1"/>
</dbReference>
<feature type="domain" description="Reverse transcriptase" evidence="3">
    <location>
        <begin position="781"/>
        <end position="1061"/>
    </location>
</feature>
<dbReference type="InterPro" id="IPR009057">
    <property type="entry name" value="Homeodomain-like_sf"/>
</dbReference>
<dbReference type="EMBL" id="CP092874">
    <property type="protein sequence ID" value="UYV74542.1"/>
    <property type="molecule type" value="Genomic_DNA"/>
</dbReference>
<dbReference type="CDD" id="cd09276">
    <property type="entry name" value="Rnase_HI_RT_non_LTR"/>
    <property type="match status" value="1"/>
</dbReference>
<evidence type="ECO:0000259" key="3">
    <source>
        <dbReference type="PROSITE" id="PS50878"/>
    </source>
</evidence>
<keyword evidence="2" id="KW-0175">Coiled coil</keyword>
<evidence type="ECO:0000256" key="1">
    <source>
        <dbReference type="ARBA" id="ARBA00004123"/>
    </source>
</evidence>
<dbReference type="InterPro" id="IPR043502">
    <property type="entry name" value="DNA/RNA_pol_sf"/>
</dbReference>
<dbReference type="PROSITE" id="PS50878">
    <property type="entry name" value="RT_POL"/>
    <property type="match status" value="1"/>
</dbReference>
<evidence type="ECO:0008006" key="7">
    <source>
        <dbReference type="Google" id="ProtNLM"/>
    </source>
</evidence>
<feature type="coiled-coil region" evidence="2">
    <location>
        <begin position="73"/>
        <end position="100"/>
    </location>
</feature>
<dbReference type="SUPFAM" id="SSF56219">
    <property type="entry name" value="DNase I-like"/>
    <property type="match status" value="1"/>
</dbReference>
<dbReference type="CDD" id="cd01650">
    <property type="entry name" value="RT_nLTR_like"/>
    <property type="match status" value="1"/>
</dbReference>
<dbReference type="InterPro" id="IPR012337">
    <property type="entry name" value="RNaseH-like_sf"/>
</dbReference>
<dbReference type="Gene3D" id="3.30.420.10">
    <property type="entry name" value="Ribonuclease H-like superfamily/Ribonuclease H"/>
    <property type="match status" value="1"/>
</dbReference>
<dbReference type="InterPro" id="IPR000477">
    <property type="entry name" value="RT_dom"/>
</dbReference>
<proteinExistence type="predicted"/>
<evidence type="ECO:0000313" key="6">
    <source>
        <dbReference type="Proteomes" id="UP001235939"/>
    </source>
</evidence>
<dbReference type="Pfam" id="PF14529">
    <property type="entry name" value="Exo_endo_phos_2"/>
    <property type="match status" value="1"/>
</dbReference>
<accession>A0ABY6L229</accession>
<dbReference type="InterPro" id="IPR036691">
    <property type="entry name" value="Endo/exonu/phosph_ase_sf"/>
</dbReference>
<dbReference type="Pfam" id="PF00075">
    <property type="entry name" value="RNase_H"/>
    <property type="match status" value="1"/>
</dbReference>
<dbReference type="Proteomes" id="UP001235939">
    <property type="component" value="Chromosome 12"/>
</dbReference>
<evidence type="ECO:0000313" key="5">
    <source>
        <dbReference type="EMBL" id="UYV74542.1"/>
    </source>
</evidence>
<comment type="subcellular location">
    <subcellularLocation>
        <location evidence="1">Nucleus</location>
    </subcellularLocation>
</comment>
<keyword evidence="6" id="KW-1185">Reference proteome</keyword>
<dbReference type="PROSITE" id="PS50879">
    <property type="entry name" value="RNASE_H_1"/>
    <property type="match status" value="1"/>
</dbReference>
<organism evidence="5 6">
    <name type="scientific">Cordylochernes scorpioides</name>
    <dbReference type="NCBI Taxonomy" id="51811"/>
    <lineage>
        <taxon>Eukaryota</taxon>
        <taxon>Metazoa</taxon>
        <taxon>Ecdysozoa</taxon>
        <taxon>Arthropoda</taxon>
        <taxon>Chelicerata</taxon>
        <taxon>Arachnida</taxon>
        <taxon>Pseudoscorpiones</taxon>
        <taxon>Cheliferoidea</taxon>
        <taxon>Chernetidae</taxon>
        <taxon>Cordylochernes</taxon>
    </lineage>
</organism>
<gene>
    <name evidence="5" type="ORF">LAZ67_12000080</name>
</gene>
<feature type="domain" description="RNase H type-1" evidence="4">
    <location>
        <begin position="1219"/>
        <end position="1352"/>
    </location>
</feature>
<dbReference type="SUPFAM" id="SSF46689">
    <property type="entry name" value="Homeodomain-like"/>
    <property type="match status" value="1"/>
</dbReference>
<dbReference type="Pfam" id="PF00078">
    <property type="entry name" value="RVT_1"/>
    <property type="match status" value="1"/>
</dbReference>
<protein>
    <recommendedName>
        <fullName evidence="7">Reverse transcriptase</fullName>
    </recommendedName>
</protein>
<dbReference type="InterPro" id="IPR002156">
    <property type="entry name" value="RNaseH_domain"/>
</dbReference>
<dbReference type="InterPro" id="IPR005135">
    <property type="entry name" value="Endo/exonuclease/phosphatase"/>
</dbReference>
<reference evidence="5 6" key="1">
    <citation type="submission" date="2022-01" db="EMBL/GenBank/DDBJ databases">
        <title>A chromosomal length assembly of Cordylochernes scorpioides.</title>
        <authorList>
            <person name="Zeh D."/>
            <person name="Zeh J."/>
        </authorList>
    </citation>
    <scope>NUCLEOTIDE SEQUENCE [LARGE SCALE GENOMIC DNA]</scope>
    <source>
        <strain evidence="5">IN4F17</strain>
        <tissue evidence="5">Whole Body</tissue>
    </source>
</reference>
<dbReference type="InterPro" id="IPR036397">
    <property type="entry name" value="RNaseH_sf"/>
</dbReference>